<reference evidence="11" key="1">
    <citation type="submission" date="2018-03" db="EMBL/GenBank/DDBJ databases">
        <title>Gramella fulva sp. nov., isolated from a dry surface of tidal flat.</title>
        <authorList>
            <person name="Hwang S.H."/>
            <person name="Hwang W.M."/>
            <person name="Kang K."/>
            <person name="Ahn T.-Y."/>
        </authorList>
    </citation>
    <scope>NUCLEOTIDE SEQUENCE [LARGE SCALE GENOMIC DNA]</scope>
    <source>
        <strain evidence="11">SH35</strain>
    </source>
</reference>
<evidence type="ECO:0000256" key="7">
    <source>
        <dbReference type="PROSITE-ProRule" id="PRU01373"/>
    </source>
</evidence>
<feature type="active site" description="Proton donor/acceptor" evidence="7">
    <location>
        <position position="202"/>
    </location>
</feature>
<evidence type="ECO:0000256" key="3">
    <source>
        <dbReference type="ARBA" id="ARBA00022679"/>
    </source>
</evidence>
<dbReference type="OrthoDB" id="463216at2"/>
<feature type="compositionally biased region" description="Polar residues" evidence="8">
    <location>
        <begin position="305"/>
        <end position="316"/>
    </location>
</feature>
<feature type="active site" description="Nucleophile" evidence="7">
    <location>
        <position position="215"/>
    </location>
</feature>
<dbReference type="GO" id="GO:0071555">
    <property type="term" value="P:cell wall organization"/>
    <property type="evidence" value="ECO:0007669"/>
    <property type="project" value="UniProtKB-UniRule"/>
</dbReference>
<comment type="similarity">
    <text evidence="2">Belongs to the YkuD family.</text>
</comment>
<protein>
    <submittedName>
        <fullName evidence="10">Murein L,D-transpeptidase</fullName>
    </submittedName>
</protein>
<dbReference type="GO" id="GO:0005576">
    <property type="term" value="C:extracellular region"/>
    <property type="evidence" value="ECO:0007669"/>
    <property type="project" value="TreeGrafter"/>
</dbReference>
<dbReference type="PROSITE" id="PS52029">
    <property type="entry name" value="LD_TPASE"/>
    <property type="match status" value="1"/>
</dbReference>
<evidence type="ECO:0000256" key="5">
    <source>
        <dbReference type="ARBA" id="ARBA00022984"/>
    </source>
</evidence>
<evidence type="ECO:0000256" key="6">
    <source>
        <dbReference type="ARBA" id="ARBA00023316"/>
    </source>
</evidence>
<keyword evidence="11" id="KW-1185">Reference proteome</keyword>
<dbReference type="InterPro" id="IPR005490">
    <property type="entry name" value="LD_TPept_cat_dom"/>
</dbReference>
<dbReference type="KEGG" id="grs:C7S20_18195"/>
<dbReference type="CDD" id="cd16913">
    <property type="entry name" value="YkuD_like"/>
    <property type="match status" value="1"/>
</dbReference>
<keyword evidence="4 7" id="KW-0133">Cell shape</keyword>
<keyword evidence="5 7" id="KW-0573">Peptidoglycan synthesis</keyword>
<evidence type="ECO:0000259" key="9">
    <source>
        <dbReference type="PROSITE" id="PS52029"/>
    </source>
</evidence>
<dbReference type="SUPFAM" id="SSF141523">
    <property type="entry name" value="L,D-transpeptidase catalytic domain-like"/>
    <property type="match status" value="1"/>
</dbReference>
<dbReference type="GO" id="GO:0016740">
    <property type="term" value="F:transferase activity"/>
    <property type="evidence" value="ECO:0007669"/>
    <property type="project" value="UniProtKB-KW"/>
</dbReference>
<feature type="domain" description="L,D-TPase catalytic" evidence="9">
    <location>
        <begin position="129"/>
        <end position="250"/>
    </location>
</feature>
<evidence type="ECO:0000256" key="1">
    <source>
        <dbReference type="ARBA" id="ARBA00004752"/>
    </source>
</evidence>
<dbReference type="GO" id="GO:0071972">
    <property type="term" value="F:peptidoglycan L,D-transpeptidase activity"/>
    <property type="evidence" value="ECO:0007669"/>
    <property type="project" value="TreeGrafter"/>
</dbReference>
<gene>
    <name evidence="10" type="ORF">C7S20_18195</name>
</gene>
<evidence type="ECO:0000313" key="11">
    <source>
        <dbReference type="Proteomes" id="UP000241507"/>
    </source>
</evidence>
<accession>A0A2R3Z9P9</accession>
<dbReference type="InterPro" id="IPR038063">
    <property type="entry name" value="Transpep_catalytic_dom"/>
</dbReference>
<dbReference type="PANTHER" id="PTHR30582">
    <property type="entry name" value="L,D-TRANSPEPTIDASE"/>
    <property type="match status" value="1"/>
</dbReference>
<keyword evidence="3" id="KW-0808">Transferase</keyword>
<evidence type="ECO:0000256" key="4">
    <source>
        <dbReference type="ARBA" id="ARBA00022960"/>
    </source>
</evidence>
<evidence type="ECO:0000313" key="10">
    <source>
        <dbReference type="EMBL" id="AVR47023.1"/>
    </source>
</evidence>
<dbReference type="UniPathway" id="UPA00219"/>
<dbReference type="RefSeq" id="WP_107013794.1">
    <property type="nucleotide sequence ID" value="NZ_CP028136.1"/>
</dbReference>
<name>A0A2R3Z9P9_9FLAO</name>
<organism evidence="10 11">
    <name type="scientific">Christiangramia fulva</name>
    <dbReference type="NCBI Taxonomy" id="2126553"/>
    <lineage>
        <taxon>Bacteria</taxon>
        <taxon>Pseudomonadati</taxon>
        <taxon>Bacteroidota</taxon>
        <taxon>Flavobacteriia</taxon>
        <taxon>Flavobacteriales</taxon>
        <taxon>Flavobacteriaceae</taxon>
        <taxon>Christiangramia</taxon>
    </lineage>
</organism>
<feature type="region of interest" description="Disordered" evidence="8">
    <location>
        <begin position="289"/>
        <end position="316"/>
    </location>
</feature>
<dbReference type="Gene3D" id="2.40.440.10">
    <property type="entry name" value="L,D-transpeptidase catalytic domain-like"/>
    <property type="match status" value="1"/>
</dbReference>
<evidence type="ECO:0000256" key="8">
    <source>
        <dbReference type="SAM" id="MobiDB-lite"/>
    </source>
</evidence>
<dbReference type="PANTHER" id="PTHR30582:SF2">
    <property type="entry name" value="L,D-TRANSPEPTIDASE YCIB-RELATED"/>
    <property type="match status" value="1"/>
</dbReference>
<sequence>MAMRIDKFLYFLMAGIGFLLAGCNPNPKITDSMVDSSARVRNPIIKTEAKLYRPEIKYHLDSLESAAAIDSLFSSYSQDELENILALNRIDKNRLRIGQKLIIPDCAASNFNSYSPFPQYLPEIACVPKSVLIAQRIQAFALYENGYLLRWGPVSTGKGSTQTPSGLNYGNYKAKRKISTIDPSWIMPYYFNFMNKEGIGTHEYSLPGYPASHGCVRMRQADAKFIYDWAEMWQLEEGRIQKNGTPFIVFGKYDFSADKPWYDLASDMKANDLNDTEIDSLREYLNSYQNDPRNFPNPEPGESLLASSANDTISVN</sequence>
<dbReference type="Pfam" id="PF03734">
    <property type="entry name" value="YkuD"/>
    <property type="match status" value="1"/>
</dbReference>
<dbReference type="GO" id="GO:0008360">
    <property type="term" value="P:regulation of cell shape"/>
    <property type="evidence" value="ECO:0007669"/>
    <property type="project" value="UniProtKB-UniRule"/>
</dbReference>
<dbReference type="Proteomes" id="UP000241507">
    <property type="component" value="Chromosome"/>
</dbReference>
<comment type="pathway">
    <text evidence="1 7">Cell wall biogenesis; peptidoglycan biosynthesis.</text>
</comment>
<keyword evidence="6 7" id="KW-0961">Cell wall biogenesis/degradation</keyword>
<proteinExistence type="inferred from homology"/>
<dbReference type="AlphaFoldDB" id="A0A2R3Z9P9"/>
<dbReference type="PROSITE" id="PS51257">
    <property type="entry name" value="PROKAR_LIPOPROTEIN"/>
    <property type="match status" value="1"/>
</dbReference>
<dbReference type="EMBL" id="CP028136">
    <property type="protein sequence ID" value="AVR47023.1"/>
    <property type="molecule type" value="Genomic_DNA"/>
</dbReference>
<evidence type="ECO:0000256" key="2">
    <source>
        <dbReference type="ARBA" id="ARBA00005992"/>
    </source>
</evidence>
<dbReference type="InterPro" id="IPR050979">
    <property type="entry name" value="LD-transpeptidase"/>
</dbReference>
<dbReference type="GO" id="GO:0018104">
    <property type="term" value="P:peptidoglycan-protein cross-linking"/>
    <property type="evidence" value="ECO:0007669"/>
    <property type="project" value="TreeGrafter"/>
</dbReference>